<keyword evidence="2" id="KW-1185">Reference proteome</keyword>
<organism evidence="1 2">
    <name type="scientific">Rhamnella rubrinervis</name>
    <dbReference type="NCBI Taxonomy" id="2594499"/>
    <lineage>
        <taxon>Eukaryota</taxon>
        <taxon>Viridiplantae</taxon>
        <taxon>Streptophyta</taxon>
        <taxon>Embryophyta</taxon>
        <taxon>Tracheophyta</taxon>
        <taxon>Spermatophyta</taxon>
        <taxon>Magnoliopsida</taxon>
        <taxon>eudicotyledons</taxon>
        <taxon>Gunneridae</taxon>
        <taxon>Pentapetalae</taxon>
        <taxon>rosids</taxon>
        <taxon>fabids</taxon>
        <taxon>Rosales</taxon>
        <taxon>Rhamnaceae</taxon>
        <taxon>rhamnoid group</taxon>
        <taxon>Rhamneae</taxon>
        <taxon>Rhamnella</taxon>
    </lineage>
</organism>
<evidence type="ECO:0000313" key="2">
    <source>
        <dbReference type="Proteomes" id="UP000796880"/>
    </source>
</evidence>
<gene>
    <name evidence="1" type="ORF">FNV43_RR05698</name>
</gene>
<dbReference type="Proteomes" id="UP000796880">
    <property type="component" value="Unassembled WGS sequence"/>
</dbReference>
<dbReference type="EMBL" id="VOIH02000002">
    <property type="protein sequence ID" value="KAF3455250.1"/>
    <property type="molecule type" value="Genomic_DNA"/>
</dbReference>
<sequence length="93" mass="10485">MRLSCRHRHLVVAVILSCGLVHRFIVIDHLIMATFDLAWETGCPLVLAFYGDLGSLPSKSSGLPSDGYKLEHRGVWVQLKFDHRITTYTVESC</sequence>
<reference evidence="1" key="1">
    <citation type="submission" date="2020-03" db="EMBL/GenBank/DDBJ databases">
        <title>A high-quality chromosome-level genome assembly of a woody plant with both climbing and erect habits, Rhamnella rubrinervis.</title>
        <authorList>
            <person name="Lu Z."/>
            <person name="Yang Y."/>
            <person name="Zhu X."/>
            <person name="Sun Y."/>
        </authorList>
    </citation>
    <scope>NUCLEOTIDE SEQUENCE</scope>
    <source>
        <strain evidence="1">BYM</strain>
        <tissue evidence="1">Leaf</tissue>
    </source>
</reference>
<comment type="caution">
    <text evidence="1">The sequence shown here is derived from an EMBL/GenBank/DDBJ whole genome shotgun (WGS) entry which is preliminary data.</text>
</comment>
<proteinExistence type="predicted"/>
<evidence type="ECO:0000313" key="1">
    <source>
        <dbReference type="EMBL" id="KAF3455250.1"/>
    </source>
</evidence>
<protein>
    <submittedName>
        <fullName evidence="1">Uncharacterized protein</fullName>
    </submittedName>
</protein>
<name>A0A8K0HPA0_9ROSA</name>
<accession>A0A8K0HPA0</accession>
<dbReference type="AlphaFoldDB" id="A0A8K0HPA0"/>